<dbReference type="AlphaFoldDB" id="A0A1H3IGY2"/>
<accession>A0A1H3IGY2</accession>
<protein>
    <submittedName>
        <fullName evidence="3">Diguanylate cyclase (GGDEF) domain-containing protein</fullName>
    </submittedName>
</protein>
<sequence>MEHQNDKPIQADRRAINMNNMRLMINRLINDDYMFLGQIEVATGLATLYDDDTNFHFKKDDFIQMHYDKLVPTVFKKIIQDNYYAEAVQALSLSTIIKQLAIHDPYLCNFPVKPHDSVKNGYFQWKCTYLDDRKTIILIASTDITEAVSQERDPLTGLLNRYGFYRHVRRVLDTDNKRHFSIIRIDLDNFKMLNDTLGIEAGDTLLKDCGAFLQKYRNEHTLFARLDSDHFAGLIPQDTLNDTALFEQLSHWFSTYPLKFKLSTHMGVYTVESRDMDAAIMCDRALLALKSIKGSYTKRIAWYDDSLRARLMEEQALSGEMAAALAQGQFEIYFQPQVNYESGALIGAEALVRWNHPERGMLPPSTFIPLFERNGFISDLDEYVWDRCCRILRKWLDDTQRYVPIAVSVNISRVDIYNPHLCERLTALVEKYHLPAGMLKLEITETAYMQNPNQLIAVVKALREAGFLIEMDDFGSGYSSLNTLKDVPVDLLKLDMRFLSSGEDDARGGNILSSVIRMAHWLKIPVIAEGVETQHQADYLKSLGCLYMQGYYFDRPMAIDAFEPLLLRNAIEGTDRYKNVDLNGIAAFWDPSAQNALLFNSFVGGAAIIEYHMGEVEILRANDRFYKEIRTTREAYLQCQQQLLKRFDSVNRARYIEMLETAIRTGEEAECEIKSQPHALDAEPLWTANRVRLLAKNGDTCILYLALENINSRKHIEEQLRINQKALQLSISKMGKHVCYFDIATRTLSMPEAYAQKHGAPLVRQNIPHGAASVLPQDRLKYNAFYERILNGEETGSVVVRIQNINGGFSWEQIDFATQFSDEGNPVQAIVVVQDISAQVDEVLSALQR</sequence>
<dbReference type="InterPro" id="IPR050706">
    <property type="entry name" value="Cyclic-di-GMP_PDE-like"/>
</dbReference>
<dbReference type="Pfam" id="PF00990">
    <property type="entry name" value="GGDEF"/>
    <property type="match status" value="1"/>
</dbReference>
<evidence type="ECO:0000259" key="1">
    <source>
        <dbReference type="PROSITE" id="PS50883"/>
    </source>
</evidence>
<dbReference type="NCBIfam" id="TIGR00254">
    <property type="entry name" value="GGDEF"/>
    <property type="match status" value="1"/>
</dbReference>
<organism evidence="3 4">
    <name type="scientific">Eubacterium barkeri</name>
    <name type="common">Clostridium barkeri</name>
    <dbReference type="NCBI Taxonomy" id="1528"/>
    <lineage>
        <taxon>Bacteria</taxon>
        <taxon>Bacillati</taxon>
        <taxon>Bacillota</taxon>
        <taxon>Clostridia</taxon>
        <taxon>Eubacteriales</taxon>
        <taxon>Eubacteriaceae</taxon>
        <taxon>Eubacterium</taxon>
    </lineage>
</organism>
<dbReference type="RefSeq" id="WP_176770926.1">
    <property type="nucleotide sequence ID" value="NZ_FNOU01000023.1"/>
</dbReference>
<dbReference type="InterPro" id="IPR035965">
    <property type="entry name" value="PAS-like_dom_sf"/>
</dbReference>
<dbReference type="InterPro" id="IPR029787">
    <property type="entry name" value="Nucleotide_cyclase"/>
</dbReference>
<dbReference type="SMART" id="SM00052">
    <property type="entry name" value="EAL"/>
    <property type="match status" value="1"/>
</dbReference>
<evidence type="ECO:0000259" key="2">
    <source>
        <dbReference type="PROSITE" id="PS50887"/>
    </source>
</evidence>
<dbReference type="Gene3D" id="3.30.70.270">
    <property type="match status" value="1"/>
</dbReference>
<dbReference type="InterPro" id="IPR001633">
    <property type="entry name" value="EAL_dom"/>
</dbReference>
<dbReference type="SUPFAM" id="SSF141868">
    <property type="entry name" value="EAL domain-like"/>
    <property type="match status" value="1"/>
</dbReference>
<reference evidence="4" key="1">
    <citation type="submission" date="2016-10" db="EMBL/GenBank/DDBJ databases">
        <authorList>
            <person name="Varghese N."/>
            <person name="Submissions S."/>
        </authorList>
    </citation>
    <scope>NUCLEOTIDE SEQUENCE [LARGE SCALE GENOMIC DNA]</scope>
    <source>
        <strain evidence="4">VPI 5359</strain>
    </source>
</reference>
<dbReference type="Gene3D" id="3.30.450.20">
    <property type="entry name" value="PAS domain"/>
    <property type="match status" value="1"/>
</dbReference>
<dbReference type="Gene3D" id="3.20.20.450">
    <property type="entry name" value="EAL domain"/>
    <property type="match status" value="1"/>
</dbReference>
<dbReference type="InterPro" id="IPR000160">
    <property type="entry name" value="GGDEF_dom"/>
</dbReference>
<proteinExistence type="predicted"/>
<dbReference type="SMART" id="SM00267">
    <property type="entry name" value="GGDEF"/>
    <property type="match status" value="1"/>
</dbReference>
<dbReference type="PANTHER" id="PTHR33121:SF70">
    <property type="entry name" value="SIGNALING PROTEIN YKOW"/>
    <property type="match status" value="1"/>
</dbReference>
<dbReference type="STRING" id="1528.SAMN04488579_12315"/>
<dbReference type="EMBL" id="FNOU01000023">
    <property type="protein sequence ID" value="SDY26921.1"/>
    <property type="molecule type" value="Genomic_DNA"/>
</dbReference>
<dbReference type="InterPro" id="IPR043128">
    <property type="entry name" value="Rev_trsase/Diguanyl_cyclase"/>
</dbReference>
<dbReference type="GO" id="GO:0071111">
    <property type="term" value="F:cyclic-guanylate-specific phosphodiesterase activity"/>
    <property type="evidence" value="ECO:0007669"/>
    <property type="project" value="InterPro"/>
</dbReference>
<evidence type="ECO:0000313" key="4">
    <source>
        <dbReference type="Proteomes" id="UP000199652"/>
    </source>
</evidence>
<feature type="domain" description="EAL" evidence="1">
    <location>
        <begin position="314"/>
        <end position="570"/>
    </location>
</feature>
<dbReference type="SUPFAM" id="SSF55785">
    <property type="entry name" value="PYP-like sensor domain (PAS domain)"/>
    <property type="match status" value="1"/>
</dbReference>
<dbReference type="Proteomes" id="UP000199652">
    <property type="component" value="Unassembled WGS sequence"/>
</dbReference>
<dbReference type="PANTHER" id="PTHR33121">
    <property type="entry name" value="CYCLIC DI-GMP PHOSPHODIESTERASE PDEF"/>
    <property type="match status" value="1"/>
</dbReference>
<dbReference type="Pfam" id="PF00563">
    <property type="entry name" value="EAL"/>
    <property type="match status" value="1"/>
</dbReference>
<keyword evidence="4" id="KW-1185">Reference proteome</keyword>
<dbReference type="CDD" id="cd01948">
    <property type="entry name" value="EAL"/>
    <property type="match status" value="1"/>
</dbReference>
<evidence type="ECO:0000313" key="3">
    <source>
        <dbReference type="EMBL" id="SDY26921.1"/>
    </source>
</evidence>
<dbReference type="SUPFAM" id="SSF55073">
    <property type="entry name" value="Nucleotide cyclase"/>
    <property type="match status" value="1"/>
</dbReference>
<gene>
    <name evidence="3" type="ORF">SAMN04488579_12315</name>
</gene>
<dbReference type="PROSITE" id="PS50887">
    <property type="entry name" value="GGDEF"/>
    <property type="match status" value="1"/>
</dbReference>
<dbReference type="InterPro" id="IPR035919">
    <property type="entry name" value="EAL_sf"/>
</dbReference>
<dbReference type="CDD" id="cd01949">
    <property type="entry name" value="GGDEF"/>
    <property type="match status" value="1"/>
</dbReference>
<name>A0A1H3IGY2_EUBBA</name>
<dbReference type="PROSITE" id="PS50883">
    <property type="entry name" value="EAL"/>
    <property type="match status" value="1"/>
</dbReference>
<feature type="domain" description="GGDEF" evidence="2">
    <location>
        <begin position="178"/>
        <end position="305"/>
    </location>
</feature>